<organism evidence="1 2">
    <name type="scientific">Choristoneura fumiferana</name>
    <name type="common">Spruce budworm moth</name>
    <name type="synonym">Archips fumiferana</name>
    <dbReference type="NCBI Taxonomy" id="7141"/>
    <lineage>
        <taxon>Eukaryota</taxon>
        <taxon>Metazoa</taxon>
        <taxon>Ecdysozoa</taxon>
        <taxon>Arthropoda</taxon>
        <taxon>Hexapoda</taxon>
        <taxon>Insecta</taxon>
        <taxon>Pterygota</taxon>
        <taxon>Neoptera</taxon>
        <taxon>Endopterygota</taxon>
        <taxon>Lepidoptera</taxon>
        <taxon>Glossata</taxon>
        <taxon>Ditrysia</taxon>
        <taxon>Tortricoidea</taxon>
        <taxon>Tortricidae</taxon>
        <taxon>Tortricinae</taxon>
        <taxon>Choristoneura</taxon>
    </lineage>
</organism>
<comment type="caution">
    <text evidence="1">The sequence shown here is derived from an EMBL/GenBank/DDBJ whole genome shotgun (WGS) entry which is preliminary data.</text>
</comment>
<evidence type="ECO:0000313" key="1">
    <source>
        <dbReference type="EMBL" id="KAI8439064.1"/>
    </source>
</evidence>
<sequence>MKPKDLRKTKETTSARIVLIHSDVASSRARARVTSRGQRDVATTVRSHSADSCRGASDVSRAARHAQLTAWMLCFSCITLFLNESGRVLFKMPSSCIVPNCNARSINNDRKRIFHVLPHDLDIHVIRRGQEDIMSATTNVNAY</sequence>
<accession>A0ACC0KRQ1</accession>
<dbReference type="Proteomes" id="UP001064048">
    <property type="component" value="Chromosome 23"/>
</dbReference>
<gene>
    <name evidence="1" type="ORF">MSG28_012929</name>
</gene>
<reference evidence="1 2" key="1">
    <citation type="journal article" date="2022" name="Genome Biol. Evol.">
        <title>The Spruce Budworm Genome: Reconstructing the Evolutionary History of Antifreeze Proteins.</title>
        <authorList>
            <person name="Beliveau C."/>
            <person name="Gagne P."/>
            <person name="Picq S."/>
            <person name="Vernygora O."/>
            <person name="Keeling C.I."/>
            <person name="Pinkney K."/>
            <person name="Doucet D."/>
            <person name="Wen F."/>
            <person name="Johnston J.S."/>
            <person name="Maaroufi H."/>
            <person name="Boyle B."/>
            <person name="Laroche J."/>
            <person name="Dewar K."/>
            <person name="Juretic N."/>
            <person name="Blackburn G."/>
            <person name="Nisole A."/>
            <person name="Brunet B."/>
            <person name="Brandao M."/>
            <person name="Lumley L."/>
            <person name="Duan J."/>
            <person name="Quan G."/>
            <person name="Lucarotti C.J."/>
            <person name="Roe A.D."/>
            <person name="Sperling F.A.H."/>
            <person name="Levesque R.C."/>
            <person name="Cusson M."/>
        </authorList>
    </citation>
    <scope>NUCLEOTIDE SEQUENCE [LARGE SCALE GENOMIC DNA]</scope>
    <source>
        <strain evidence="1">Glfc:IPQL:Cfum</strain>
    </source>
</reference>
<keyword evidence="2" id="KW-1185">Reference proteome</keyword>
<name>A0ACC0KRQ1_CHOFU</name>
<evidence type="ECO:0000313" key="2">
    <source>
        <dbReference type="Proteomes" id="UP001064048"/>
    </source>
</evidence>
<proteinExistence type="predicted"/>
<protein>
    <submittedName>
        <fullName evidence="1">Uncharacterized protein</fullName>
    </submittedName>
</protein>
<dbReference type="EMBL" id="CM046123">
    <property type="protein sequence ID" value="KAI8439064.1"/>
    <property type="molecule type" value="Genomic_DNA"/>
</dbReference>